<name>A0ABS8BSA3_9RHOB</name>
<comment type="caution">
    <text evidence="1">The sequence shown here is derived from an EMBL/GenBank/DDBJ whole genome shotgun (WGS) entry which is preliminary data.</text>
</comment>
<dbReference type="EMBL" id="JAJATZ010000002">
    <property type="protein sequence ID" value="MCB5198624.1"/>
    <property type="molecule type" value="Genomic_DNA"/>
</dbReference>
<reference evidence="1" key="1">
    <citation type="submission" date="2021-10" db="EMBL/GenBank/DDBJ databases">
        <title>Loktanella gaetbuli sp. nov., isolated from a tidal flat.</title>
        <authorList>
            <person name="Park S."/>
            <person name="Yoon J.-H."/>
        </authorList>
    </citation>
    <scope>NUCLEOTIDE SEQUENCE</scope>
    <source>
        <strain evidence="1">TSTF-M6</strain>
    </source>
</reference>
<keyword evidence="2" id="KW-1185">Reference proteome</keyword>
<evidence type="ECO:0000313" key="1">
    <source>
        <dbReference type="EMBL" id="MCB5198624.1"/>
    </source>
</evidence>
<accession>A0ABS8BSA3</accession>
<sequence length="157" mass="17179">MMMDTGIDNRQSVTGSVVVGDIRALSPMQFVTVSLFRDWFDGQAGRDRVGDFFDSALGPDLGQAATENWATFVTALVDHARRPVMRHGADCRCVGADEAVVAHILTAAVTADREDAMLLLSLLVPGEVLLVLIQYAERAGRDIWQISRQINAARKLH</sequence>
<organism evidence="1 2">
    <name type="scientific">Loktanella gaetbuli</name>
    <dbReference type="NCBI Taxonomy" id="2881335"/>
    <lineage>
        <taxon>Bacteria</taxon>
        <taxon>Pseudomonadati</taxon>
        <taxon>Pseudomonadota</taxon>
        <taxon>Alphaproteobacteria</taxon>
        <taxon>Rhodobacterales</taxon>
        <taxon>Roseobacteraceae</taxon>
        <taxon>Loktanella</taxon>
    </lineage>
</organism>
<dbReference type="RefSeq" id="WP_226747537.1">
    <property type="nucleotide sequence ID" value="NZ_JAJATZ010000002.1"/>
</dbReference>
<protein>
    <submittedName>
        <fullName evidence="1">Uncharacterized protein</fullName>
    </submittedName>
</protein>
<dbReference type="Proteomes" id="UP001138961">
    <property type="component" value="Unassembled WGS sequence"/>
</dbReference>
<gene>
    <name evidence="1" type="ORF">LGQ03_05175</name>
</gene>
<proteinExistence type="predicted"/>
<evidence type="ECO:0000313" key="2">
    <source>
        <dbReference type="Proteomes" id="UP001138961"/>
    </source>
</evidence>